<keyword evidence="7" id="KW-1185">Reference proteome</keyword>
<dbReference type="SUPFAM" id="SSF56281">
    <property type="entry name" value="Metallo-hydrolase/oxidoreductase"/>
    <property type="match status" value="1"/>
</dbReference>
<evidence type="ECO:0000256" key="1">
    <source>
        <dbReference type="ARBA" id="ARBA00007749"/>
    </source>
</evidence>
<dbReference type="Gene3D" id="3.60.15.10">
    <property type="entry name" value="Ribonuclease Z/Hydroxyacylglutathione hydrolase-like"/>
    <property type="match status" value="1"/>
</dbReference>
<evidence type="ECO:0000313" key="6">
    <source>
        <dbReference type="EMBL" id="MFC1457803.1"/>
    </source>
</evidence>
<dbReference type="Proteomes" id="UP001593940">
    <property type="component" value="Unassembled WGS sequence"/>
</dbReference>
<feature type="domain" description="Metallo-beta-lactamase" evidence="5">
    <location>
        <begin position="100"/>
        <end position="306"/>
    </location>
</feature>
<name>A0ABV6Y955_9HYPH</name>
<organism evidence="6 7">
    <name type="scientific">Microvirga arabica</name>
    <dbReference type="NCBI Taxonomy" id="1128671"/>
    <lineage>
        <taxon>Bacteria</taxon>
        <taxon>Pseudomonadati</taxon>
        <taxon>Pseudomonadota</taxon>
        <taxon>Alphaproteobacteria</taxon>
        <taxon>Hyphomicrobiales</taxon>
        <taxon>Methylobacteriaceae</taxon>
        <taxon>Microvirga</taxon>
    </lineage>
</organism>
<evidence type="ECO:0000256" key="2">
    <source>
        <dbReference type="ARBA" id="ARBA00022723"/>
    </source>
</evidence>
<dbReference type="InterPro" id="IPR001279">
    <property type="entry name" value="Metallo-B-lactamas"/>
</dbReference>
<dbReference type="SMART" id="SM00849">
    <property type="entry name" value="Lactamase_B"/>
    <property type="match status" value="1"/>
</dbReference>
<comment type="similarity">
    <text evidence="1">Belongs to the metallo-beta-lactamase superfamily.</text>
</comment>
<gene>
    <name evidence="6" type="ORF">ACETIH_13955</name>
</gene>
<evidence type="ECO:0000259" key="5">
    <source>
        <dbReference type="SMART" id="SM00849"/>
    </source>
</evidence>
<dbReference type="Pfam" id="PF00753">
    <property type="entry name" value="Lactamase_B"/>
    <property type="match status" value="1"/>
</dbReference>
<accession>A0ABV6Y955</accession>
<keyword evidence="3" id="KW-0378">Hydrolase</keyword>
<dbReference type="InterPro" id="IPR036866">
    <property type="entry name" value="RibonucZ/Hydroxyglut_hydro"/>
</dbReference>
<dbReference type="InterPro" id="IPR051013">
    <property type="entry name" value="MBL_superfamily_lactonases"/>
</dbReference>
<dbReference type="PROSITE" id="PS51318">
    <property type="entry name" value="TAT"/>
    <property type="match status" value="1"/>
</dbReference>
<dbReference type="CDD" id="cd07720">
    <property type="entry name" value="OPHC2-like_MBL-fold"/>
    <property type="match status" value="1"/>
</dbReference>
<dbReference type="EMBL" id="JBHOMY010000032">
    <property type="protein sequence ID" value="MFC1457803.1"/>
    <property type="molecule type" value="Genomic_DNA"/>
</dbReference>
<evidence type="ECO:0000256" key="3">
    <source>
        <dbReference type="ARBA" id="ARBA00022801"/>
    </source>
</evidence>
<dbReference type="RefSeq" id="WP_203274082.1">
    <property type="nucleotide sequence ID" value="NZ_JAFBID010000057.1"/>
</dbReference>
<evidence type="ECO:0000256" key="4">
    <source>
        <dbReference type="ARBA" id="ARBA00022833"/>
    </source>
</evidence>
<keyword evidence="4" id="KW-0862">Zinc</keyword>
<sequence>MTSILSRRRLLLTGAGIGAVTGLGVSRAAAQAPQAPCRVAVSAGINTGTYRFHIGDIRATIISDGTIAGNIRIYARDAEQAELDAVLGAAHLSQSQFPLQLNAMLLEQGSRRILIDPGANLAMGPNGGRLISRLADLGLAPGDIEAIVITHTHPDHVGNLRNQDGTAAFPKAGVYVPEPDWQFFYINEPDLSHLPMPRDFQERFIRNIKISLEAVAGNVIRYQPGREVLPGIMTVPAHGHTPGMSALLIASGGDQLMVTADLAYHPLLNIDQGWMPGVDIDGEAARQTRNRLFDRAAADNLLLFGFHFPFPGLGRLYRTGSGYRWLPQAWDFTG</sequence>
<evidence type="ECO:0000313" key="7">
    <source>
        <dbReference type="Proteomes" id="UP001593940"/>
    </source>
</evidence>
<dbReference type="PANTHER" id="PTHR42978">
    <property type="entry name" value="QUORUM-QUENCHING LACTONASE YTNP-RELATED-RELATED"/>
    <property type="match status" value="1"/>
</dbReference>
<reference evidence="6 7" key="1">
    <citation type="submission" date="2024-09" db="EMBL/GenBank/DDBJ databases">
        <title>Nodulacao em especies de Leguminosae Basais da Amazonia e Caracterizacao dos Rizobios e Bacterias Associadas aos Nodulos.</title>
        <authorList>
            <person name="Jambeiro I.C.A."/>
            <person name="Lopes I.S."/>
            <person name="Aguiar E.R.G.R."/>
            <person name="Santos A.F.J."/>
            <person name="Dos Santos J.M.F."/>
            <person name="Gross E."/>
        </authorList>
    </citation>
    <scope>NUCLEOTIDE SEQUENCE [LARGE SCALE GENOMIC DNA]</scope>
    <source>
        <strain evidence="6 7">BRUESC1165</strain>
    </source>
</reference>
<dbReference type="InterPro" id="IPR006311">
    <property type="entry name" value="TAT_signal"/>
</dbReference>
<keyword evidence="2" id="KW-0479">Metal-binding</keyword>
<comment type="caution">
    <text evidence="6">The sequence shown here is derived from an EMBL/GenBank/DDBJ whole genome shotgun (WGS) entry which is preliminary data.</text>
</comment>
<protein>
    <submittedName>
        <fullName evidence="6">MBL fold metallo-hydrolase</fullName>
    </submittedName>
</protein>
<proteinExistence type="inferred from homology"/>